<dbReference type="Pfam" id="PF00891">
    <property type="entry name" value="Methyltransf_2"/>
    <property type="match status" value="1"/>
</dbReference>
<comment type="caution">
    <text evidence="5">The sequence shown here is derived from an EMBL/GenBank/DDBJ whole genome shotgun (WGS) entry which is preliminary data.</text>
</comment>
<keyword evidence="2" id="KW-0808">Transferase</keyword>
<dbReference type="PANTHER" id="PTHR11746">
    <property type="entry name" value="O-METHYLTRANSFERASE"/>
    <property type="match status" value="1"/>
</dbReference>
<dbReference type="Proteomes" id="UP000257109">
    <property type="component" value="Unassembled WGS sequence"/>
</dbReference>
<dbReference type="EMBL" id="QJKJ01001154">
    <property type="protein sequence ID" value="RDY08997.1"/>
    <property type="molecule type" value="Genomic_DNA"/>
</dbReference>
<dbReference type="InterPro" id="IPR016461">
    <property type="entry name" value="COMT-like"/>
</dbReference>
<keyword evidence="6" id="KW-1185">Reference proteome</keyword>
<keyword evidence="1" id="KW-0489">Methyltransferase</keyword>
<dbReference type="Gene3D" id="3.40.50.150">
    <property type="entry name" value="Vaccinia Virus protein VP39"/>
    <property type="match status" value="1"/>
</dbReference>
<dbReference type="InterPro" id="IPR029063">
    <property type="entry name" value="SAM-dependent_MTases_sf"/>
</dbReference>
<evidence type="ECO:0000256" key="1">
    <source>
        <dbReference type="ARBA" id="ARBA00022603"/>
    </source>
</evidence>
<organism evidence="5 6">
    <name type="scientific">Mucuna pruriens</name>
    <name type="common">Velvet bean</name>
    <name type="synonym">Dolichos pruriens</name>
    <dbReference type="NCBI Taxonomy" id="157652"/>
    <lineage>
        <taxon>Eukaryota</taxon>
        <taxon>Viridiplantae</taxon>
        <taxon>Streptophyta</taxon>
        <taxon>Embryophyta</taxon>
        <taxon>Tracheophyta</taxon>
        <taxon>Spermatophyta</taxon>
        <taxon>Magnoliopsida</taxon>
        <taxon>eudicotyledons</taxon>
        <taxon>Gunneridae</taxon>
        <taxon>Pentapetalae</taxon>
        <taxon>rosids</taxon>
        <taxon>fabids</taxon>
        <taxon>Fabales</taxon>
        <taxon>Fabaceae</taxon>
        <taxon>Papilionoideae</taxon>
        <taxon>50 kb inversion clade</taxon>
        <taxon>NPAAA clade</taxon>
        <taxon>indigoferoid/millettioid clade</taxon>
        <taxon>Phaseoleae</taxon>
        <taxon>Mucuna</taxon>
    </lineage>
</organism>
<proteinExistence type="predicted"/>
<gene>
    <name evidence="5" type="primary">COMT</name>
    <name evidence="5" type="ORF">CR513_06710</name>
</gene>
<dbReference type="STRING" id="157652.A0A371I1S1"/>
<name>A0A371I1S1_MUCPR</name>
<evidence type="ECO:0000256" key="3">
    <source>
        <dbReference type="ARBA" id="ARBA00022691"/>
    </source>
</evidence>
<accession>A0A371I1S1</accession>
<dbReference type="GO" id="GO:0032259">
    <property type="term" value="P:methylation"/>
    <property type="evidence" value="ECO:0007669"/>
    <property type="project" value="UniProtKB-KW"/>
</dbReference>
<dbReference type="GO" id="GO:0008171">
    <property type="term" value="F:O-methyltransferase activity"/>
    <property type="evidence" value="ECO:0007669"/>
    <property type="project" value="InterPro"/>
</dbReference>
<evidence type="ECO:0000259" key="4">
    <source>
        <dbReference type="Pfam" id="PF00891"/>
    </source>
</evidence>
<feature type="domain" description="O-methyltransferase C-terminal" evidence="4">
    <location>
        <begin position="11"/>
        <end position="84"/>
    </location>
</feature>
<reference evidence="5" key="1">
    <citation type="submission" date="2018-05" db="EMBL/GenBank/DDBJ databases">
        <title>Draft genome of Mucuna pruriens seed.</title>
        <authorList>
            <person name="Nnadi N.E."/>
            <person name="Vos R."/>
            <person name="Hasami M.H."/>
            <person name="Devisetty U.K."/>
            <person name="Aguiy J.C."/>
        </authorList>
    </citation>
    <scope>NUCLEOTIDE SEQUENCE [LARGE SCALE GENOMIC DNA]</scope>
    <source>
        <strain evidence="5">JCA_2017</strain>
    </source>
</reference>
<dbReference type="SUPFAM" id="SSF53335">
    <property type="entry name" value="S-adenosyl-L-methionine-dependent methyltransferases"/>
    <property type="match status" value="1"/>
</dbReference>
<dbReference type="InterPro" id="IPR001077">
    <property type="entry name" value="COMT_C"/>
</dbReference>
<protein>
    <submittedName>
        <fullName evidence="5">Caffeic acid 3-O-methyltransferase</fullName>
    </submittedName>
</protein>
<dbReference type="OrthoDB" id="1606438at2759"/>
<evidence type="ECO:0000313" key="5">
    <source>
        <dbReference type="EMBL" id="RDY08997.1"/>
    </source>
</evidence>
<evidence type="ECO:0000313" key="6">
    <source>
        <dbReference type="Proteomes" id="UP000257109"/>
    </source>
</evidence>
<feature type="non-terminal residue" evidence="5">
    <location>
        <position position="1"/>
    </location>
</feature>
<dbReference type="PROSITE" id="PS51683">
    <property type="entry name" value="SAM_OMT_II"/>
    <property type="match status" value="1"/>
</dbReference>
<dbReference type="AlphaFoldDB" id="A0A371I1S1"/>
<sequence length="102" mass="11800">MYSILIELAVDEESKLVLQNCYKALPENGKLIVCEPLLPELTDESHRTRALLGADIFVMTMYRAKGKHRTEQQFKHLAISTGFSRSRAFYVDSYFTVLEFHK</sequence>
<evidence type="ECO:0000256" key="2">
    <source>
        <dbReference type="ARBA" id="ARBA00022679"/>
    </source>
</evidence>
<keyword evidence="3" id="KW-0949">S-adenosyl-L-methionine</keyword>